<organism evidence="2 3">
    <name type="scientific">Catenaria anguillulae PL171</name>
    <dbReference type="NCBI Taxonomy" id="765915"/>
    <lineage>
        <taxon>Eukaryota</taxon>
        <taxon>Fungi</taxon>
        <taxon>Fungi incertae sedis</taxon>
        <taxon>Blastocladiomycota</taxon>
        <taxon>Blastocladiomycetes</taxon>
        <taxon>Blastocladiales</taxon>
        <taxon>Catenariaceae</taxon>
        <taxon>Catenaria</taxon>
    </lineage>
</organism>
<evidence type="ECO:0000313" key="3">
    <source>
        <dbReference type="Proteomes" id="UP000193411"/>
    </source>
</evidence>
<comment type="caution">
    <text evidence="2">The sequence shown here is derived from an EMBL/GenBank/DDBJ whole genome shotgun (WGS) entry which is preliminary data.</text>
</comment>
<reference evidence="2 3" key="1">
    <citation type="submission" date="2016-07" db="EMBL/GenBank/DDBJ databases">
        <title>Pervasive Adenine N6-methylation of Active Genes in Fungi.</title>
        <authorList>
            <consortium name="DOE Joint Genome Institute"/>
            <person name="Mondo S.J."/>
            <person name="Dannebaum R.O."/>
            <person name="Kuo R.C."/>
            <person name="Labutti K."/>
            <person name="Haridas S."/>
            <person name="Kuo A."/>
            <person name="Salamov A."/>
            <person name="Ahrendt S.R."/>
            <person name="Lipzen A."/>
            <person name="Sullivan W."/>
            <person name="Andreopoulos W.B."/>
            <person name="Clum A."/>
            <person name="Lindquist E."/>
            <person name="Daum C."/>
            <person name="Ramamoorthy G.K."/>
            <person name="Gryganskyi A."/>
            <person name="Culley D."/>
            <person name="Magnuson J.K."/>
            <person name="James T.Y."/>
            <person name="O'Malley M.A."/>
            <person name="Stajich J.E."/>
            <person name="Spatafora J.W."/>
            <person name="Visel A."/>
            <person name="Grigoriev I.V."/>
        </authorList>
    </citation>
    <scope>NUCLEOTIDE SEQUENCE [LARGE SCALE GENOMIC DNA]</scope>
    <source>
        <strain evidence="2 3">PL171</strain>
    </source>
</reference>
<evidence type="ECO:0000313" key="2">
    <source>
        <dbReference type="EMBL" id="ORZ29706.1"/>
    </source>
</evidence>
<gene>
    <name evidence="2" type="ORF">BCR44DRAFT_44179</name>
</gene>
<dbReference type="Proteomes" id="UP000193411">
    <property type="component" value="Unassembled WGS sequence"/>
</dbReference>
<keyword evidence="3" id="KW-1185">Reference proteome</keyword>
<feature type="region of interest" description="Disordered" evidence="1">
    <location>
        <begin position="1"/>
        <end position="27"/>
    </location>
</feature>
<name>A0A1Y2H571_9FUNG</name>
<sequence length="123" mass="13510">MSHTPSAVSTSAHARVNPETSASSSTAITPNAQFEAWFLASVREDAQASGLNLKAAIPHGPSQWTDSERAAAAPQFAAWFRETVRWQLARQECYVPRLVSRVARPWPMASESEKEALEKGQMQ</sequence>
<accession>A0A1Y2H571</accession>
<evidence type="ECO:0000256" key="1">
    <source>
        <dbReference type="SAM" id="MobiDB-lite"/>
    </source>
</evidence>
<dbReference type="AlphaFoldDB" id="A0A1Y2H571"/>
<protein>
    <submittedName>
        <fullName evidence="2">Uncharacterized protein</fullName>
    </submittedName>
</protein>
<proteinExistence type="predicted"/>
<dbReference type="EMBL" id="MCFL01000133">
    <property type="protein sequence ID" value="ORZ29706.1"/>
    <property type="molecule type" value="Genomic_DNA"/>
</dbReference>